<accession>A0A9Q1JE97</accession>
<sequence length="117" mass="12711">MQTPSFRQSPVVAEASDPRERGKAAALSVEAGGETEKNIRPSALHASLHTPGKWHQIILPPEHRQTGDRRACGTSPAISLTISRLQTPEDPNAHTALFRHFSDRQDGGNFHLACQGV</sequence>
<dbReference type="AlphaFoldDB" id="A0A9Q1JE97"/>
<gene>
    <name evidence="2" type="ORF">SKAU_G00024680</name>
</gene>
<comment type="caution">
    <text evidence="2">The sequence shown here is derived from an EMBL/GenBank/DDBJ whole genome shotgun (WGS) entry which is preliminary data.</text>
</comment>
<dbReference type="Proteomes" id="UP001152622">
    <property type="component" value="Chromosome 1"/>
</dbReference>
<evidence type="ECO:0000313" key="3">
    <source>
        <dbReference type="Proteomes" id="UP001152622"/>
    </source>
</evidence>
<organism evidence="2 3">
    <name type="scientific">Synaphobranchus kaupii</name>
    <name type="common">Kaup's arrowtooth eel</name>
    <dbReference type="NCBI Taxonomy" id="118154"/>
    <lineage>
        <taxon>Eukaryota</taxon>
        <taxon>Metazoa</taxon>
        <taxon>Chordata</taxon>
        <taxon>Craniata</taxon>
        <taxon>Vertebrata</taxon>
        <taxon>Euteleostomi</taxon>
        <taxon>Actinopterygii</taxon>
        <taxon>Neopterygii</taxon>
        <taxon>Teleostei</taxon>
        <taxon>Anguilliformes</taxon>
        <taxon>Synaphobranchidae</taxon>
        <taxon>Synaphobranchus</taxon>
    </lineage>
</organism>
<evidence type="ECO:0000256" key="1">
    <source>
        <dbReference type="SAM" id="MobiDB-lite"/>
    </source>
</evidence>
<keyword evidence="3" id="KW-1185">Reference proteome</keyword>
<feature type="region of interest" description="Disordered" evidence="1">
    <location>
        <begin position="1"/>
        <end position="36"/>
    </location>
</feature>
<evidence type="ECO:0000313" key="2">
    <source>
        <dbReference type="EMBL" id="KAJ8381690.1"/>
    </source>
</evidence>
<proteinExistence type="predicted"/>
<name>A0A9Q1JE97_SYNKA</name>
<reference evidence="2" key="1">
    <citation type="journal article" date="2023" name="Science">
        <title>Genome structures resolve the early diversification of teleost fishes.</title>
        <authorList>
            <person name="Parey E."/>
            <person name="Louis A."/>
            <person name="Montfort J."/>
            <person name="Bouchez O."/>
            <person name="Roques C."/>
            <person name="Iampietro C."/>
            <person name="Lluch J."/>
            <person name="Castinel A."/>
            <person name="Donnadieu C."/>
            <person name="Desvignes T."/>
            <person name="Floi Bucao C."/>
            <person name="Jouanno E."/>
            <person name="Wen M."/>
            <person name="Mejri S."/>
            <person name="Dirks R."/>
            <person name="Jansen H."/>
            <person name="Henkel C."/>
            <person name="Chen W.J."/>
            <person name="Zahm M."/>
            <person name="Cabau C."/>
            <person name="Klopp C."/>
            <person name="Thompson A.W."/>
            <person name="Robinson-Rechavi M."/>
            <person name="Braasch I."/>
            <person name="Lecointre G."/>
            <person name="Bobe J."/>
            <person name="Postlethwait J.H."/>
            <person name="Berthelot C."/>
            <person name="Roest Crollius H."/>
            <person name="Guiguen Y."/>
        </authorList>
    </citation>
    <scope>NUCLEOTIDE SEQUENCE</scope>
    <source>
        <strain evidence="2">WJC10195</strain>
    </source>
</reference>
<dbReference type="EMBL" id="JAINUF010000001">
    <property type="protein sequence ID" value="KAJ8381690.1"/>
    <property type="molecule type" value="Genomic_DNA"/>
</dbReference>
<protein>
    <submittedName>
        <fullName evidence="2">Uncharacterized protein</fullName>
    </submittedName>
</protein>